<dbReference type="EMBL" id="GGEC01091109">
    <property type="protein sequence ID" value="MBX71593.1"/>
    <property type="molecule type" value="Transcribed_RNA"/>
</dbReference>
<protein>
    <submittedName>
        <fullName evidence="1">Uncharacterized protein</fullName>
    </submittedName>
</protein>
<organism evidence="1">
    <name type="scientific">Rhizophora mucronata</name>
    <name type="common">Asiatic mangrove</name>
    <dbReference type="NCBI Taxonomy" id="61149"/>
    <lineage>
        <taxon>Eukaryota</taxon>
        <taxon>Viridiplantae</taxon>
        <taxon>Streptophyta</taxon>
        <taxon>Embryophyta</taxon>
        <taxon>Tracheophyta</taxon>
        <taxon>Spermatophyta</taxon>
        <taxon>Magnoliopsida</taxon>
        <taxon>eudicotyledons</taxon>
        <taxon>Gunneridae</taxon>
        <taxon>Pentapetalae</taxon>
        <taxon>rosids</taxon>
        <taxon>fabids</taxon>
        <taxon>Malpighiales</taxon>
        <taxon>Rhizophoraceae</taxon>
        <taxon>Rhizophora</taxon>
    </lineage>
</organism>
<sequence>MLQPEVIFVYIPSNLYKC</sequence>
<evidence type="ECO:0000313" key="1">
    <source>
        <dbReference type="EMBL" id="MBX71593.1"/>
    </source>
</evidence>
<proteinExistence type="predicted"/>
<accession>A0A2P2QX91</accession>
<name>A0A2P2QX91_RHIMU</name>
<dbReference type="AlphaFoldDB" id="A0A2P2QX91"/>
<reference evidence="1" key="1">
    <citation type="submission" date="2018-02" db="EMBL/GenBank/DDBJ databases">
        <title>Rhizophora mucronata_Transcriptome.</title>
        <authorList>
            <person name="Meera S.P."/>
            <person name="Sreeshan A."/>
            <person name="Augustine A."/>
        </authorList>
    </citation>
    <scope>NUCLEOTIDE SEQUENCE</scope>
    <source>
        <tissue evidence="1">Leaf</tissue>
    </source>
</reference>